<accession>X1KAE6</accession>
<sequence>MKLKVKVGPKGQIVIPKSIRDKMGINPADVVLLDMEGEKAVVEAVRWNPVEKLSRISRRVGTKSSDLVWGDKLYEEALGACETNLHSLVPTRSFEL</sequence>
<dbReference type="SUPFAM" id="SSF89447">
    <property type="entry name" value="AbrB/MazE/MraZ-like"/>
    <property type="match status" value="1"/>
</dbReference>
<dbReference type="Gene3D" id="2.10.260.10">
    <property type="match status" value="1"/>
</dbReference>
<dbReference type="PANTHER" id="PTHR34860">
    <property type="entry name" value="REPRESSOR-LIKE PROTEIN SSO7C3"/>
    <property type="match status" value="1"/>
</dbReference>
<protein>
    <recommendedName>
        <fullName evidence="1">SpoVT-AbrB domain-containing protein</fullName>
    </recommendedName>
</protein>
<organism evidence="2">
    <name type="scientific">marine sediment metagenome</name>
    <dbReference type="NCBI Taxonomy" id="412755"/>
    <lineage>
        <taxon>unclassified sequences</taxon>
        <taxon>metagenomes</taxon>
        <taxon>ecological metagenomes</taxon>
    </lineage>
</organism>
<evidence type="ECO:0000313" key="2">
    <source>
        <dbReference type="EMBL" id="GAH90605.1"/>
    </source>
</evidence>
<dbReference type="NCBIfam" id="TIGR01439">
    <property type="entry name" value="lp_hng_hel_AbrB"/>
    <property type="match status" value="1"/>
</dbReference>
<dbReference type="SMART" id="SM00966">
    <property type="entry name" value="SpoVT_AbrB"/>
    <property type="match status" value="1"/>
</dbReference>
<dbReference type="AlphaFoldDB" id="X1KAE6"/>
<comment type="caution">
    <text evidence="2">The sequence shown here is derived from an EMBL/GenBank/DDBJ whole genome shotgun (WGS) entry which is preliminary data.</text>
</comment>
<dbReference type="InterPro" id="IPR037914">
    <property type="entry name" value="SpoVT-AbrB_sf"/>
</dbReference>
<dbReference type="InterPro" id="IPR007159">
    <property type="entry name" value="SpoVT-AbrB_dom"/>
</dbReference>
<evidence type="ECO:0000259" key="1">
    <source>
        <dbReference type="SMART" id="SM00966"/>
    </source>
</evidence>
<dbReference type="PANTHER" id="PTHR34860:SF7">
    <property type="entry name" value="TRANSCRIPTION REGULATOR, SPOVT_ABRB FAMILY"/>
    <property type="match status" value="1"/>
</dbReference>
<dbReference type="EMBL" id="BARV01000943">
    <property type="protein sequence ID" value="GAH90605.1"/>
    <property type="molecule type" value="Genomic_DNA"/>
</dbReference>
<name>X1KAE6_9ZZZZ</name>
<dbReference type="GO" id="GO:0003677">
    <property type="term" value="F:DNA binding"/>
    <property type="evidence" value="ECO:0007669"/>
    <property type="project" value="InterPro"/>
</dbReference>
<dbReference type="InterPro" id="IPR052975">
    <property type="entry name" value="Repressor-like_regulatory"/>
</dbReference>
<reference evidence="2" key="1">
    <citation type="journal article" date="2014" name="Front. Microbiol.">
        <title>High frequency of phylogenetically diverse reductive dehalogenase-homologous genes in deep subseafloor sedimentary metagenomes.</title>
        <authorList>
            <person name="Kawai M."/>
            <person name="Futagami T."/>
            <person name="Toyoda A."/>
            <person name="Takaki Y."/>
            <person name="Nishi S."/>
            <person name="Hori S."/>
            <person name="Arai W."/>
            <person name="Tsubouchi T."/>
            <person name="Morono Y."/>
            <person name="Uchiyama I."/>
            <person name="Ito T."/>
            <person name="Fujiyama A."/>
            <person name="Inagaki F."/>
            <person name="Takami H."/>
        </authorList>
    </citation>
    <scope>NUCLEOTIDE SEQUENCE</scope>
    <source>
        <strain evidence="2">Expedition CK06-06</strain>
    </source>
</reference>
<gene>
    <name evidence="2" type="ORF">S06H3_03021</name>
</gene>
<feature type="domain" description="SpoVT-AbrB" evidence="1">
    <location>
        <begin position="5"/>
        <end position="50"/>
    </location>
</feature>
<dbReference type="Pfam" id="PF04014">
    <property type="entry name" value="MazE_antitoxin"/>
    <property type="match status" value="1"/>
</dbReference>
<proteinExistence type="predicted"/>